<accession>Q5B8B9</accession>
<feature type="region of interest" description="Disordered" evidence="3">
    <location>
        <begin position="77"/>
        <end position="97"/>
    </location>
</feature>
<reference evidence="6" key="2">
    <citation type="journal article" date="2009" name="Fungal Genet. Biol.">
        <title>The 2008 update of the Aspergillus nidulans genome annotation: a community effort.</title>
        <authorList>
            <person name="Wortman J.R."/>
            <person name="Gilsenan J.M."/>
            <person name="Joardar V."/>
            <person name="Deegan J."/>
            <person name="Clutterbuck J."/>
            <person name="Andersen M.R."/>
            <person name="Archer D."/>
            <person name="Bencina M."/>
            <person name="Braus G."/>
            <person name="Coutinho P."/>
            <person name="von Dohren H."/>
            <person name="Doonan J."/>
            <person name="Driessen A.J."/>
            <person name="Durek P."/>
            <person name="Espeso E."/>
            <person name="Fekete E."/>
            <person name="Flipphi M."/>
            <person name="Estrada C.G."/>
            <person name="Geysens S."/>
            <person name="Goldman G."/>
            <person name="de Groot P.W."/>
            <person name="Hansen K."/>
            <person name="Harris S.D."/>
            <person name="Heinekamp T."/>
            <person name="Helmstaedt K."/>
            <person name="Henrissat B."/>
            <person name="Hofmann G."/>
            <person name="Homan T."/>
            <person name="Horio T."/>
            <person name="Horiuchi H."/>
            <person name="James S."/>
            <person name="Jones M."/>
            <person name="Karaffa L."/>
            <person name="Karanyi Z."/>
            <person name="Kato M."/>
            <person name="Keller N."/>
            <person name="Kelly D.E."/>
            <person name="Kiel J.A."/>
            <person name="Kim J.M."/>
            <person name="van der Klei I.J."/>
            <person name="Klis F.M."/>
            <person name="Kovalchuk A."/>
            <person name="Krasevec N."/>
            <person name="Kubicek C.P."/>
            <person name="Liu B."/>
            <person name="Maccabe A."/>
            <person name="Meyer V."/>
            <person name="Mirabito P."/>
            <person name="Miskei M."/>
            <person name="Mos M."/>
            <person name="Mullins J."/>
            <person name="Nelson D.R."/>
            <person name="Nielsen J."/>
            <person name="Oakley B.R."/>
            <person name="Osmani S.A."/>
            <person name="Pakula T."/>
            <person name="Paszewski A."/>
            <person name="Paulsen I."/>
            <person name="Pilsyk S."/>
            <person name="Pocsi I."/>
            <person name="Punt P.J."/>
            <person name="Ram A.F."/>
            <person name="Ren Q."/>
            <person name="Robellet X."/>
            <person name="Robson G."/>
            <person name="Seiboth B."/>
            <person name="van Solingen P."/>
            <person name="Specht T."/>
            <person name="Sun J."/>
            <person name="Taheri-Talesh N."/>
            <person name="Takeshita N."/>
            <person name="Ussery D."/>
            <person name="vanKuyk P.A."/>
            <person name="Visser H."/>
            <person name="van de Vondervoort P.J."/>
            <person name="de Vries R.P."/>
            <person name="Walton J."/>
            <person name="Xiang X."/>
            <person name="Xiong Y."/>
            <person name="Zeng A.P."/>
            <person name="Brandt B.W."/>
            <person name="Cornell M.J."/>
            <person name="van den Hondel C.A."/>
            <person name="Visser J."/>
            <person name="Oliver S.G."/>
            <person name="Turner G."/>
        </authorList>
    </citation>
    <scope>GENOME REANNOTATION</scope>
    <source>
        <strain evidence="6">FGSC A4 / ATCC 38163 / CBS 112.46 / NRRL 194 / M139</strain>
    </source>
</reference>
<dbReference type="KEGG" id="ani:ANIA_03211"/>
<accession>C8VI96</accession>
<dbReference type="InParanoid" id="Q5B8B9"/>
<dbReference type="GO" id="GO:0005576">
    <property type="term" value="C:extracellular region"/>
    <property type="evidence" value="ECO:0000314"/>
    <property type="project" value="AspGD"/>
</dbReference>
<dbReference type="AlphaFoldDB" id="Q5B8B9"/>
<feature type="signal peptide" evidence="4">
    <location>
        <begin position="1"/>
        <end position="16"/>
    </location>
</feature>
<dbReference type="PIRSF" id="PIRSF029958">
    <property type="entry name" value="Necrosis-inducing_protein"/>
    <property type="match status" value="1"/>
</dbReference>
<dbReference type="OMA" id="AHGGWDC"/>
<dbReference type="STRING" id="227321.Q5B8B9"/>
<gene>
    <name evidence="5" type="ORF">ANIA_03211</name>
</gene>
<keyword evidence="2" id="KW-0843">Virulence</keyword>
<dbReference type="PANTHER" id="PTHR33657">
    <property type="entry name" value="DOMAIN PROTEIN, PUTATIVE (AFU_ORTHOLOGUE AFUA_5G00600)-RELATED"/>
    <property type="match status" value="1"/>
</dbReference>
<feature type="compositionally biased region" description="Low complexity" evidence="3">
    <location>
        <begin position="84"/>
        <end position="96"/>
    </location>
</feature>
<evidence type="ECO:0000256" key="4">
    <source>
        <dbReference type="SAM" id="SignalP"/>
    </source>
</evidence>
<keyword evidence="6" id="KW-1185">Reference proteome</keyword>
<reference evidence="6" key="1">
    <citation type="journal article" date="2005" name="Nature">
        <title>Sequencing of Aspergillus nidulans and comparative analysis with A. fumigatus and A. oryzae.</title>
        <authorList>
            <person name="Galagan J.E."/>
            <person name="Calvo S.E."/>
            <person name="Cuomo C."/>
            <person name="Ma L.J."/>
            <person name="Wortman J.R."/>
            <person name="Batzoglou S."/>
            <person name="Lee S.I."/>
            <person name="Basturkmen M."/>
            <person name="Spevak C.C."/>
            <person name="Clutterbuck J."/>
            <person name="Kapitonov V."/>
            <person name="Jurka J."/>
            <person name="Scazzocchio C."/>
            <person name="Farman M."/>
            <person name="Butler J."/>
            <person name="Purcell S."/>
            <person name="Harris S."/>
            <person name="Braus G.H."/>
            <person name="Draht O."/>
            <person name="Busch S."/>
            <person name="D'Enfert C."/>
            <person name="Bouchier C."/>
            <person name="Goldman G.H."/>
            <person name="Bell-Pedersen D."/>
            <person name="Griffiths-Jones S."/>
            <person name="Doonan J.H."/>
            <person name="Yu J."/>
            <person name="Vienken K."/>
            <person name="Pain A."/>
            <person name="Freitag M."/>
            <person name="Selker E.U."/>
            <person name="Archer D.B."/>
            <person name="Penalva M.A."/>
            <person name="Oakley B.R."/>
            <person name="Momany M."/>
            <person name="Tanaka T."/>
            <person name="Kumagai T."/>
            <person name="Asai K."/>
            <person name="Machida M."/>
            <person name="Nierman W.C."/>
            <person name="Denning D.W."/>
            <person name="Caddick M."/>
            <person name="Hynes M."/>
            <person name="Paoletti M."/>
            <person name="Fischer R."/>
            <person name="Miller B."/>
            <person name="Dyer P."/>
            <person name="Sachs M.S."/>
            <person name="Osmani S.A."/>
            <person name="Birren B.W."/>
        </authorList>
    </citation>
    <scope>NUCLEOTIDE SEQUENCE [LARGE SCALE GENOMIC DNA]</scope>
    <source>
        <strain evidence="6">FGSC A4 / ATCC 38163 / CBS 112.46 / NRRL 194 / M139</strain>
    </source>
</reference>
<comment type="similarity">
    <text evidence="1">Belongs to the Necrosis inducing protein (NPP1) family.</text>
</comment>
<dbReference type="GeneID" id="2873974"/>
<evidence type="ECO:0000313" key="6">
    <source>
        <dbReference type="Proteomes" id="UP000000560"/>
    </source>
</evidence>
<dbReference type="eggNOG" id="ENOG502S1MP">
    <property type="taxonomic scope" value="Eukaryota"/>
</dbReference>
<dbReference type="InterPro" id="IPR008701">
    <property type="entry name" value="NPP1"/>
</dbReference>
<dbReference type="OrthoDB" id="89086at2759"/>
<evidence type="ECO:0000256" key="2">
    <source>
        <dbReference type="ARBA" id="ARBA00023026"/>
    </source>
</evidence>
<organism evidence="5 6">
    <name type="scientific">Emericella nidulans (strain FGSC A4 / ATCC 38163 / CBS 112.46 / NRRL 194 / M139)</name>
    <name type="common">Aspergillus nidulans</name>
    <dbReference type="NCBI Taxonomy" id="227321"/>
    <lineage>
        <taxon>Eukaryota</taxon>
        <taxon>Fungi</taxon>
        <taxon>Dikarya</taxon>
        <taxon>Ascomycota</taxon>
        <taxon>Pezizomycotina</taxon>
        <taxon>Eurotiomycetes</taxon>
        <taxon>Eurotiomycetidae</taxon>
        <taxon>Eurotiales</taxon>
        <taxon>Aspergillaceae</taxon>
        <taxon>Aspergillus</taxon>
        <taxon>Aspergillus subgen. Nidulantes</taxon>
    </lineage>
</organism>
<evidence type="ECO:0000313" key="5">
    <source>
        <dbReference type="EMBL" id="CBF83177.1"/>
    </source>
</evidence>
<proteinExistence type="inferred from homology"/>
<evidence type="ECO:0000256" key="1">
    <source>
        <dbReference type="ARBA" id="ARBA00009520"/>
    </source>
</evidence>
<dbReference type="EMBL" id="BN001306">
    <property type="protein sequence ID" value="CBF83177.1"/>
    <property type="molecule type" value="Genomic_DNA"/>
</dbReference>
<dbReference type="RefSeq" id="XP_660815.1">
    <property type="nucleotide sequence ID" value="XM_655723.1"/>
</dbReference>
<feature type="chain" id="PRO_5010237714" evidence="4">
    <location>
        <begin position="17"/>
        <end position="247"/>
    </location>
</feature>
<dbReference type="HOGENOM" id="CLU_062263_1_0_1"/>
<evidence type="ECO:0000256" key="3">
    <source>
        <dbReference type="SAM" id="MobiDB-lite"/>
    </source>
</evidence>
<dbReference type="Proteomes" id="UP000000560">
    <property type="component" value="Chromosome VI"/>
</dbReference>
<name>Q5B8B9_EMENI</name>
<protein>
    <submittedName>
        <fullName evidence="5">NPP1 domain protein, putative (AFU_orthologue AFUA_5G00600)</fullName>
    </submittedName>
</protein>
<dbReference type="Pfam" id="PF05630">
    <property type="entry name" value="NPP1"/>
    <property type="match status" value="1"/>
</dbReference>
<keyword evidence="4" id="KW-0732">Signal</keyword>
<dbReference type="VEuPathDB" id="FungiDB:AN3211"/>
<sequence>MVSRTLLASLAASAAAIPLTPNAGLLTRDVIDHDAVVGFDETVPDSKIGDMYLAYKPYLKVVSGCVPFPAVDAEGNTSGGLQPSGGSSDGCDSSTGQVYARSTMTDGTDSTYGPAIMYSWYMPKDEPSTGLGHRHDWEGVIVWLSSSSSTSADNILAVCPSAHGDWNCSTDGFTLTDSTHPLIQYYNVWPVNHQLGLTSTVGGTQPLIAWESLTDAAQNALQTTDFGDATVPFKDSTFSANLGEATY</sequence>
<dbReference type="PANTHER" id="PTHR33657:SF8">
    <property type="entry name" value="DOMAIN PROTEIN, PUTATIVE (AFU_ORTHOLOGUE AFUA_5G00600)-RELATED"/>
    <property type="match status" value="1"/>
</dbReference>